<keyword evidence="2" id="KW-1185">Reference proteome</keyword>
<gene>
    <name evidence="1" type="ordered locus">Tcur_1447</name>
</gene>
<accession>D1AAL6</accession>
<dbReference type="HOGENOM" id="CLU_2620884_0_0_11"/>
<sequence length="78" mass="8835">MTAPHDPVPERRTDQAAERAVFVRYLQAVINVYGPWLDSDVITGRELRIARDRVAKARDLLARFTGPGAVPNHGRDRR</sequence>
<evidence type="ECO:0000313" key="1">
    <source>
        <dbReference type="EMBL" id="ACY97026.1"/>
    </source>
</evidence>
<dbReference type="Proteomes" id="UP000001918">
    <property type="component" value="Chromosome"/>
</dbReference>
<reference evidence="1 2" key="1">
    <citation type="journal article" date="2011" name="Stand. Genomic Sci.">
        <title>Complete genome sequence of Thermomonospora curvata type strain (B9).</title>
        <authorList>
            <person name="Chertkov O."/>
            <person name="Sikorski J."/>
            <person name="Nolan M."/>
            <person name="Lapidus A."/>
            <person name="Lucas S."/>
            <person name="Del Rio T.G."/>
            <person name="Tice H."/>
            <person name="Cheng J.F."/>
            <person name="Goodwin L."/>
            <person name="Pitluck S."/>
            <person name="Liolios K."/>
            <person name="Ivanova N."/>
            <person name="Mavromatis K."/>
            <person name="Mikhailova N."/>
            <person name="Ovchinnikova G."/>
            <person name="Pati A."/>
            <person name="Chen A."/>
            <person name="Palaniappan K."/>
            <person name="Djao O.D."/>
            <person name="Land M."/>
            <person name="Hauser L."/>
            <person name="Chang Y.J."/>
            <person name="Jeffries C.D."/>
            <person name="Brettin T."/>
            <person name="Han C."/>
            <person name="Detter J.C."/>
            <person name="Rohde M."/>
            <person name="Goker M."/>
            <person name="Woyke T."/>
            <person name="Bristow J."/>
            <person name="Eisen J.A."/>
            <person name="Markowitz V."/>
            <person name="Hugenholtz P."/>
            <person name="Klenk H.P."/>
            <person name="Kyrpides N.C."/>
        </authorList>
    </citation>
    <scope>NUCLEOTIDE SEQUENCE [LARGE SCALE GENOMIC DNA]</scope>
    <source>
        <strain evidence="2">ATCC 19995 / DSM 43183 / JCM 3096 / KCTC 9072 / NBRC 15933 / NCIMB 10081 / Henssen B9</strain>
    </source>
</reference>
<organism evidence="1 2">
    <name type="scientific">Thermomonospora curvata (strain ATCC 19995 / DSM 43183 / JCM 3096 / KCTC 9072 / NBRC 15933 / NCIMB 10081 / Henssen B9)</name>
    <dbReference type="NCBI Taxonomy" id="471852"/>
    <lineage>
        <taxon>Bacteria</taxon>
        <taxon>Bacillati</taxon>
        <taxon>Actinomycetota</taxon>
        <taxon>Actinomycetes</taxon>
        <taxon>Streptosporangiales</taxon>
        <taxon>Thermomonosporaceae</taxon>
        <taxon>Thermomonospora</taxon>
    </lineage>
</organism>
<name>D1AAL6_THECD</name>
<dbReference type="EMBL" id="CP001738">
    <property type="protein sequence ID" value="ACY97026.1"/>
    <property type="molecule type" value="Genomic_DNA"/>
</dbReference>
<evidence type="ECO:0000313" key="2">
    <source>
        <dbReference type="Proteomes" id="UP000001918"/>
    </source>
</evidence>
<dbReference type="KEGG" id="tcu:Tcur_1447"/>
<dbReference type="RefSeq" id="WP_012851810.1">
    <property type="nucleotide sequence ID" value="NC_013510.1"/>
</dbReference>
<protein>
    <submittedName>
        <fullName evidence="1">Uncharacterized protein</fullName>
    </submittedName>
</protein>
<dbReference type="OrthoDB" id="3481635at2"/>
<dbReference type="AlphaFoldDB" id="D1AAL6"/>
<proteinExistence type="predicted"/>